<accession>A0AAW2N839</accession>
<evidence type="ECO:0000256" key="8">
    <source>
        <dbReference type="SAM" id="MobiDB-lite"/>
    </source>
</evidence>
<protein>
    <recommendedName>
        <fullName evidence="9">BZIP domain-containing protein</fullName>
    </recommendedName>
</protein>
<dbReference type="EMBL" id="JACGWK010000008">
    <property type="protein sequence ID" value="KAL0338606.1"/>
    <property type="molecule type" value="Genomic_DNA"/>
</dbReference>
<keyword evidence="7" id="KW-0175">Coiled coil</keyword>
<feature type="coiled-coil region" evidence="7">
    <location>
        <begin position="94"/>
        <end position="152"/>
    </location>
</feature>
<keyword evidence="5" id="KW-0804">Transcription</keyword>
<comment type="similarity">
    <text evidence="2">Belongs to the bZIP family.</text>
</comment>
<dbReference type="InterPro" id="IPR044827">
    <property type="entry name" value="GBF-like"/>
</dbReference>
<gene>
    <name evidence="10" type="ORF">Sangu_1382700</name>
</gene>
<feature type="compositionally biased region" description="Polar residues" evidence="8">
    <location>
        <begin position="320"/>
        <end position="332"/>
    </location>
</feature>
<dbReference type="AlphaFoldDB" id="A0AAW2N839"/>
<dbReference type="GO" id="GO:0005634">
    <property type="term" value="C:nucleus"/>
    <property type="evidence" value="ECO:0007669"/>
    <property type="project" value="UniProtKB-SubCell"/>
</dbReference>
<reference evidence="10" key="1">
    <citation type="submission" date="2020-06" db="EMBL/GenBank/DDBJ databases">
        <authorList>
            <person name="Li T."/>
            <person name="Hu X."/>
            <person name="Zhang T."/>
            <person name="Song X."/>
            <person name="Zhang H."/>
            <person name="Dai N."/>
            <person name="Sheng W."/>
            <person name="Hou X."/>
            <person name="Wei L."/>
        </authorList>
    </citation>
    <scope>NUCLEOTIDE SEQUENCE</scope>
    <source>
        <strain evidence="10">G01</strain>
        <tissue evidence="10">Leaf</tissue>
    </source>
</reference>
<name>A0AAW2N839_9LAMI</name>
<reference evidence="10" key="2">
    <citation type="journal article" date="2024" name="Plant">
        <title>Genomic evolution and insights into agronomic trait innovations of Sesamum species.</title>
        <authorList>
            <person name="Miao H."/>
            <person name="Wang L."/>
            <person name="Qu L."/>
            <person name="Liu H."/>
            <person name="Sun Y."/>
            <person name="Le M."/>
            <person name="Wang Q."/>
            <person name="Wei S."/>
            <person name="Zheng Y."/>
            <person name="Lin W."/>
            <person name="Duan Y."/>
            <person name="Cao H."/>
            <person name="Xiong S."/>
            <person name="Wang X."/>
            <person name="Wei L."/>
            <person name="Li C."/>
            <person name="Ma Q."/>
            <person name="Ju M."/>
            <person name="Zhao R."/>
            <person name="Li G."/>
            <person name="Mu C."/>
            <person name="Tian Q."/>
            <person name="Mei H."/>
            <person name="Zhang T."/>
            <person name="Gao T."/>
            <person name="Zhang H."/>
        </authorList>
    </citation>
    <scope>NUCLEOTIDE SEQUENCE</scope>
    <source>
        <strain evidence="10">G01</strain>
    </source>
</reference>
<feature type="domain" description="BZIP" evidence="9">
    <location>
        <begin position="107"/>
        <end position="157"/>
    </location>
</feature>
<feature type="region of interest" description="Disordered" evidence="8">
    <location>
        <begin position="196"/>
        <end position="223"/>
    </location>
</feature>
<keyword evidence="3" id="KW-0805">Transcription regulation</keyword>
<dbReference type="PANTHER" id="PTHR45967">
    <property type="entry name" value="G-BOX-BINDING FACTOR 3-RELATED"/>
    <property type="match status" value="1"/>
</dbReference>
<dbReference type="GO" id="GO:0043565">
    <property type="term" value="F:sequence-specific DNA binding"/>
    <property type="evidence" value="ECO:0007669"/>
    <property type="project" value="InterPro"/>
</dbReference>
<dbReference type="CDD" id="cd14702">
    <property type="entry name" value="bZIP_plant_GBF1"/>
    <property type="match status" value="1"/>
</dbReference>
<feature type="compositionally biased region" description="Polar residues" evidence="8">
    <location>
        <begin position="210"/>
        <end position="223"/>
    </location>
</feature>
<feature type="region of interest" description="Disordered" evidence="8">
    <location>
        <begin position="394"/>
        <end position="428"/>
    </location>
</feature>
<comment type="caution">
    <text evidence="10">The sequence shown here is derived from an EMBL/GenBank/DDBJ whole genome shotgun (WGS) entry which is preliminary data.</text>
</comment>
<dbReference type="PROSITE" id="PS50217">
    <property type="entry name" value="BZIP"/>
    <property type="match status" value="1"/>
</dbReference>
<dbReference type="InterPro" id="IPR045314">
    <property type="entry name" value="bZIP_plant_GBF1"/>
</dbReference>
<evidence type="ECO:0000256" key="7">
    <source>
        <dbReference type="SAM" id="Coils"/>
    </source>
</evidence>
<comment type="subcellular location">
    <subcellularLocation>
        <location evidence="1">Nucleus</location>
    </subcellularLocation>
</comment>
<evidence type="ECO:0000256" key="1">
    <source>
        <dbReference type="ARBA" id="ARBA00004123"/>
    </source>
</evidence>
<organism evidence="10">
    <name type="scientific">Sesamum angustifolium</name>
    <dbReference type="NCBI Taxonomy" id="2727405"/>
    <lineage>
        <taxon>Eukaryota</taxon>
        <taxon>Viridiplantae</taxon>
        <taxon>Streptophyta</taxon>
        <taxon>Embryophyta</taxon>
        <taxon>Tracheophyta</taxon>
        <taxon>Spermatophyta</taxon>
        <taxon>Magnoliopsida</taxon>
        <taxon>eudicotyledons</taxon>
        <taxon>Gunneridae</taxon>
        <taxon>Pentapetalae</taxon>
        <taxon>asterids</taxon>
        <taxon>lamiids</taxon>
        <taxon>Lamiales</taxon>
        <taxon>Pedaliaceae</taxon>
        <taxon>Sesamum</taxon>
    </lineage>
</organism>
<dbReference type="InterPro" id="IPR004827">
    <property type="entry name" value="bZIP"/>
</dbReference>
<evidence type="ECO:0000256" key="2">
    <source>
        <dbReference type="ARBA" id="ARBA00007163"/>
    </source>
</evidence>
<evidence type="ECO:0000256" key="5">
    <source>
        <dbReference type="ARBA" id="ARBA00023163"/>
    </source>
</evidence>
<dbReference type="GO" id="GO:0003700">
    <property type="term" value="F:DNA-binding transcription factor activity"/>
    <property type="evidence" value="ECO:0007669"/>
    <property type="project" value="InterPro"/>
</dbReference>
<keyword evidence="6" id="KW-0539">Nucleus</keyword>
<feature type="region of interest" description="Disordered" evidence="8">
    <location>
        <begin position="320"/>
        <end position="366"/>
    </location>
</feature>
<dbReference type="SMART" id="SM00338">
    <property type="entry name" value="BRLZ"/>
    <property type="match status" value="1"/>
</dbReference>
<keyword evidence="4" id="KW-0238">DNA-binding</keyword>
<evidence type="ECO:0000259" key="9">
    <source>
        <dbReference type="PROSITE" id="PS50217"/>
    </source>
</evidence>
<evidence type="ECO:0000256" key="6">
    <source>
        <dbReference type="ARBA" id="ARBA00023242"/>
    </source>
</evidence>
<feature type="compositionally biased region" description="Polar residues" evidence="8">
    <location>
        <begin position="341"/>
        <end position="358"/>
    </location>
</feature>
<sequence length="468" mass="51868">MGHEQVDLEALPPPEDDQMVTCELEAAEALAGLARCSAGEAVVTPSHSSQDQPITSGLFCGYASTAITSPERTETIVKNVSSQLCSTSCQPNPGSKFKQKLTEAEKEARKLRRVLANRESARQTIRRRQAMYLELTRKATDMLEENENLKKKLLKLTFFWGGDQWVLSEKKKELALEEYNLLKGRNEFLKTQLSKIKQAKPGKNQEEPKTSLSEKSCPATTSTPTIFHNQPSVVPFYWPSILPSSDLVHFHCASGSNIMSSQQFAVPHRDMPCPHQGQENSMGLNSRQGTPFIVLPVPWLLPCLTHSSMLLSNSCINDKQNTQPRSSSSCSETRLHEDKNQLSSNYNARAEARNSTKAGSAHGAGFNMPTDGGGQYIACHPRGVVSVPELFSSVRPQEGHRPTRTSGAESASGDDVSATHGTRQKNQEPIIGLHKKPEDMFAATEARRRRKELMRLRNINCHHVQTHC</sequence>
<proteinExistence type="inferred from homology"/>
<dbReference type="PANTHER" id="PTHR45967:SF28">
    <property type="entry name" value="BASIC-LEUCINE ZIPPER (BZIP) TRANSCRIPTION FACTOR FAMILY PROTEIN"/>
    <property type="match status" value="1"/>
</dbReference>
<evidence type="ECO:0000256" key="4">
    <source>
        <dbReference type="ARBA" id="ARBA00023125"/>
    </source>
</evidence>
<evidence type="ECO:0000313" key="10">
    <source>
        <dbReference type="EMBL" id="KAL0338606.1"/>
    </source>
</evidence>
<evidence type="ECO:0000256" key="3">
    <source>
        <dbReference type="ARBA" id="ARBA00023015"/>
    </source>
</evidence>